<evidence type="ECO:0000313" key="3">
    <source>
        <dbReference type="Proteomes" id="UP000032900"/>
    </source>
</evidence>
<accession>A0A0E9LS32</accession>
<keyword evidence="2" id="KW-0326">Glycosidase</keyword>
<protein>
    <submittedName>
        <fullName evidence="2">Putative xylanase</fullName>
    </submittedName>
</protein>
<evidence type="ECO:0000259" key="1">
    <source>
        <dbReference type="Pfam" id="PF14587"/>
    </source>
</evidence>
<gene>
    <name evidence="2" type="ORF">JCM15548_117</name>
</gene>
<feature type="domain" description="Endo-beta-1,6-galactanase-like" evidence="1">
    <location>
        <begin position="24"/>
        <end position="389"/>
    </location>
</feature>
<dbReference type="EMBL" id="BAZW01000001">
    <property type="protein sequence ID" value="GAO28059.1"/>
    <property type="molecule type" value="Genomic_DNA"/>
</dbReference>
<dbReference type="Gene3D" id="2.60.40.1180">
    <property type="entry name" value="Golgi alpha-mannosidase II"/>
    <property type="match status" value="1"/>
</dbReference>
<dbReference type="Gene3D" id="3.20.20.80">
    <property type="entry name" value="Glycosidases"/>
    <property type="match status" value="1"/>
</dbReference>
<comment type="caution">
    <text evidence="2">The sequence shown here is derived from an EMBL/GenBank/DDBJ whole genome shotgun (WGS) entry which is preliminary data.</text>
</comment>
<keyword evidence="2" id="KW-0378">Hydrolase</keyword>
<keyword evidence="2" id="KW-0119">Carbohydrate metabolism</keyword>
<dbReference type="RefSeq" id="WP_062121966.1">
    <property type="nucleotide sequence ID" value="NZ_BAZW01000001.1"/>
</dbReference>
<dbReference type="InterPro" id="IPR017853">
    <property type="entry name" value="GH"/>
</dbReference>
<dbReference type="InterPro" id="IPR039743">
    <property type="entry name" value="6GAL/EXGAL"/>
</dbReference>
<keyword evidence="2" id="KW-0858">Xylan degradation</keyword>
<evidence type="ECO:0000313" key="2">
    <source>
        <dbReference type="EMBL" id="GAO28059.1"/>
    </source>
</evidence>
<keyword evidence="3" id="KW-1185">Reference proteome</keyword>
<dbReference type="PANTHER" id="PTHR42767">
    <property type="entry name" value="ENDO-BETA-1,6-GALACTANASE"/>
    <property type="match status" value="1"/>
</dbReference>
<reference evidence="2 3" key="1">
    <citation type="journal article" date="2015" name="Microbes Environ.">
        <title>Distribution and evolution of nitrogen fixation genes in the phylum bacteroidetes.</title>
        <authorList>
            <person name="Inoue J."/>
            <person name="Oshima K."/>
            <person name="Suda W."/>
            <person name="Sakamoto M."/>
            <person name="Iino T."/>
            <person name="Noda S."/>
            <person name="Hongoh Y."/>
            <person name="Hattori M."/>
            <person name="Ohkuma M."/>
        </authorList>
    </citation>
    <scope>NUCLEOTIDE SEQUENCE [LARGE SCALE GENOMIC DNA]</scope>
    <source>
        <strain evidence="2">JCM 15548</strain>
    </source>
</reference>
<dbReference type="InterPro" id="IPR039514">
    <property type="entry name" value="6GAL-like"/>
</dbReference>
<dbReference type="SUPFAM" id="SSF51445">
    <property type="entry name" value="(Trans)glycosidases"/>
    <property type="match status" value="1"/>
</dbReference>
<organism evidence="2 3">
    <name type="scientific">Geofilum rubicundum JCM 15548</name>
    <dbReference type="NCBI Taxonomy" id="1236989"/>
    <lineage>
        <taxon>Bacteria</taxon>
        <taxon>Pseudomonadati</taxon>
        <taxon>Bacteroidota</taxon>
        <taxon>Bacteroidia</taxon>
        <taxon>Marinilabiliales</taxon>
        <taxon>Marinilabiliaceae</taxon>
        <taxon>Geofilum</taxon>
    </lineage>
</organism>
<dbReference type="InterPro" id="IPR013780">
    <property type="entry name" value="Glyco_hydro_b"/>
</dbReference>
<dbReference type="AlphaFoldDB" id="A0A0E9LS32"/>
<keyword evidence="2" id="KW-0624">Polysaccharide degradation</keyword>
<proteinExistence type="predicted"/>
<dbReference type="GO" id="GO:0045493">
    <property type="term" value="P:xylan catabolic process"/>
    <property type="evidence" value="ECO:0007669"/>
    <property type="project" value="UniProtKB-KW"/>
</dbReference>
<dbReference type="Proteomes" id="UP000032900">
    <property type="component" value="Unassembled WGS sequence"/>
</dbReference>
<dbReference type="STRING" id="1236989.JCM15548_117"/>
<dbReference type="PANTHER" id="PTHR42767:SF1">
    <property type="entry name" value="ENDO-BETA-1,6-GALACTANASE-LIKE DOMAIN-CONTAINING PROTEIN"/>
    <property type="match status" value="1"/>
</dbReference>
<dbReference type="GO" id="GO:0004553">
    <property type="term" value="F:hydrolase activity, hydrolyzing O-glycosyl compounds"/>
    <property type="evidence" value="ECO:0007669"/>
    <property type="project" value="InterPro"/>
</dbReference>
<dbReference type="Pfam" id="PF14587">
    <property type="entry name" value="Glyco_hydr_30_2"/>
    <property type="match status" value="1"/>
</dbReference>
<name>A0A0E9LS32_9BACT</name>
<sequence>MRIIYLNILMVMALNFISCDAEKQNILIDMQKEYQTIHSFGASDAWRCQFIGAHWPTEKKEQMAQWLFSRESDDNGQPLGIGLSLWRFNIGAGSMEQGEESHINHPWRKTESFLNADGTYDWSRQAGQQWFLQQAKKYGVEHTLAFTNSPPVHMTLNGQAYSDKNRTTLNIKEGHLDDYAEFLAKVCQHFDSIGLGFNYLSPINEPQWDWSNPSQEGSPASNADMFHLTRHLNEAFLSRDLSTQIALGEAAEYNFLYQQEESHPDVSNQLETFWSPDSPFYLGSFEMVAPVYSGHSYFTTWPVEKLIEERELVGQKMKELDPSIDFWQSEFCILEENDDVNSGHQRDLGMATALYVARVIHHDLVLTNSATWHWWTALTQVNYKDGLIYLDNGNEGISDQQHADNQVLQKDGRFHDSKLMWALGNYSRFVRPGMIRVEANIEGTEGPMQEAESFMVSAYKDPANRELVLVAVNYSREAQTFNLSYQRGFEKEVKTYTTSASSNLLFSPAGINQLSLPAQSVKTFVFNY</sequence>
<dbReference type="SUPFAM" id="SSF51011">
    <property type="entry name" value="Glycosyl hydrolase domain"/>
    <property type="match status" value="1"/>
</dbReference>